<gene>
    <name evidence="2" type="ORF">AWRI4619_LOCUS6771</name>
</gene>
<evidence type="ECO:0000256" key="1">
    <source>
        <dbReference type="SAM" id="MobiDB-lite"/>
    </source>
</evidence>
<feature type="region of interest" description="Disordered" evidence="1">
    <location>
        <begin position="48"/>
        <end position="87"/>
    </location>
</feature>
<reference evidence="2" key="1">
    <citation type="submission" date="2020-06" db="EMBL/GenBank/DDBJ databases">
        <authorList>
            <person name="Onetto C."/>
        </authorList>
    </citation>
    <scope>NUCLEOTIDE SEQUENCE</scope>
</reference>
<name>A0A9N8JP86_9PEZI</name>
<accession>A0A9N8JP86</accession>
<evidence type="ECO:0000313" key="3">
    <source>
        <dbReference type="Proteomes" id="UP000716446"/>
    </source>
</evidence>
<protein>
    <submittedName>
        <fullName evidence="2">Uncharacterized protein</fullName>
    </submittedName>
</protein>
<dbReference type="AlphaFoldDB" id="A0A9N8JP86"/>
<comment type="caution">
    <text evidence="2">The sequence shown here is derived from an EMBL/GenBank/DDBJ whole genome shotgun (WGS) entry which is preliminary data.</text>
</comment>
<sequence>MTTPQPPPPIAILDDSIVGIPKAHHQAIAMPPLSTPLMPVQATLDDDMSFNQQRPGFHHSNHSNTFHHSNEQHEARQTQYYGAAEGDESGDLCPLMLQVVLDLFDGVDYEDP</sequence>
<evidence type="ECO:0000313" key="2">
    <source>
        <dbReference type="EMBL" id="CAD0091588.1"/>
    </source>
</evidence>
<dbReference type="EMBL" id="CAIJEN010000013">
    <property type="protein sequence ID" value="CAD0091588.1"/>
    <property type="molecule type" value="Genomic_DNA"/>
</dbReference>
<proteinExistence type="predicted"/>
<keyword evidence="3" id="KW-1185">Reference proteome</keyword>
<organism evidence="2 3">
    <name type="scientific">Aureobasidium vineae</name>
    <dbReference type="NCBI Taxonomy" id="2773715"/>
    <lineage>
        <taxon>Eukaryota</taxon>
        <taxon>Fungi</taxon>
        <taxon>Dikarya</taxon>
        <taxon>Ascomycota</taxon>
        <taxon>Pezizomycotina</taxon>
        <taxon>Dothideomycetes</taxon>
        <taxon>Dothideomycetidae</taxon>
        <taxon>Dothideales</taxon>
        <taxon>Saccotheciaceae</taxon>
        <taxon>Aureobasidium</taxon>
    </lineage>
</organism>
<dbReference type="Proteomes" id="UP000716446">
    <property type="component" value="Unassembled WGS sequence"/>
</dbReference>